<name>A0AAE6QB63_EHRRU</name>
<feature type="chain" id="PRO_5042016847" evidence="1">
    <location>
        <begin position="23"/>
        <end position="287"/>
    </location>
</feature>
<accession>A0AAE6QB63</accession>
<keyword evidence="4" id="KW-1185">Reference proteome</keyword>
<dbReference type="Gene3D" id="2.40.160.20">
    <property type="match status" value="1"/>
</dbReference>
<feature type="domain" description="Msp4/OMP-like" evidence="2">
    <location>
        <begin position="31"/>
        <end position="285"/>
    </location>
</feature>
<reference evidence="3 4" key="1">
    <citation type="submission" date="2018-10" db="EMBL/GenBank/DDBJ databases">
        <title>Propagation and draft genome sequences of three atypical Erhlichia ruminantium isolates.</title>
        <authorList>
            <person name="Liebenberg J."/>
            <person name="Steyn H."/>
            <person name="Josemans A."/>
            <person name="Zweygarth E."/>
        </authorList>
    </citation>
    <scope>NUCLEOTIDE SEQUENCE [LARGE SCALE GENOMIC DNA]</scope>
    <source>
        <strain evidence="3 4">Omatjenne</strain>
    </source>
</reference>
<organism evidence="3 4">
    <name type="scientific">Ehrlichia ruminantium</name>
    <name type="common">heartwater rickettsia</name>
    <name type="synonym">Cowdria ruminantium</name>
    <dbReference type="NCBI Taxonomy" id="779"/>
    <lineage>
        <taxon>Bacteria</taxon>
        <taxon>Pseudomonadati</taxon>
        <taxon>Pseudomonadota</taxon>
        <taxon>Alphaproteobacteria</taxon>
        <taxon>Rickettsiales</taxon>
        <taxon>Anaplasmataceae</taxon>
        <taxon>Ehrlichia</taxon>
    </lineage>
</organism>
<sequence length="287" mass="32171">MSYSKFFLRVVAMLLIPHVSLAVNSHKSIYQGFYTAIQYKPAGHYLSHLDIKEDGYNTIDAFALRKFSSVKNVQVNTTLAATLGNQDNFTIGYNPHYENSYLGISGVLGCYYHNGLRVESEVSYKAFQLKNEGYKILDHEKYFALARSASSYGRITRFFTPNEYVTLMNNGIKSTSLLVNACYDVNTKIKNLVTYSCIGFGADLVDFLGKYSIKPSYQTKLGISYPVSSNIIAVAEGYYHGLLSKRFDKIPVTQQKYLRLSPPVTTASALLNIRYYGGSIGVRFILG</sequence>
<proteinExistence type="predicted"/>
<evidence type="ECO:0000313" key="3">
    <source>
        <dbReference type="EMBL" id="QGR03847.1"/>
    </source>
</evidence>
<protein>
    <submittedName>
        <fullName evidence="3">P44/Msp2 family outer membrane protein</fullName>
    </submittedName>
</protein>
<evidence type="ECO:0000313" key="4">
    <source>
        <dbReference type="Proteomes" id="UP000422822"/>
    </source>
</evidence>
<keyword evidence="1" id="KW-0732">Signal</keyword>
<dbReference type="RefSeq" id="WP_158407041.1">
    <property type="nucleotide sequence ID" value="NZ_CP033454.1"/>
</dbReference>
<dbReference type="InterPro" id="IPR002566">
    <property type="entry name" value="Msp4_OMP-like"/>
</dbReference>
<dbReference type="AlphaFoldDB" id="A0AAE6QB63"/>
<evidence type="ECO:0000256" key="1">
    <source>
        <dbReference type="SAM" id="SignalP"/>
    </source>
</evidence>
<dbReference type="InterPro" id="IPR011250">
    <property type="entry name" value="OMP/PagP_B-barrel"/>
</dbReference>
<dbReference type="Pfam" id="PF01617">
    <property type="entry name" value="Surface_Ag_2"/>
    <property type="match status" value="1"/>
</dbReference>
<dbReference type="EMBL" id="CP033455">
    <property type="protein sequence ID" value="QGR03847.1"/>
    <property type="molecule type" value="Genomic_DNA"/>
</dbReference>
<evidence type="ECO:0000259" key="2">
    <source>
        <dbReference type="Pfam" id="PF01617"/>
    </source>
</evidence>
<dbReference type="SUPFAM" id="SSF56925">
    <property type="entry name" value="OMPA-like"/>
    <property type="match status" value="1"/>
</dbReference>
<gene>
    <name evidence="3" type="ORF">EDL80_04820</name>
</gene>
<feature type="signal peptide" evidence="1">
    <location>
        <begin position="1"/>
        <end position="22"/>
    </location>
</feature>
<dbReference type="Proteomes" id="UP000422822">
    <property type="component" value="Chromosome"/>
</dbReference>